<dbReference type="OrthoDB" id="9792749at2"/>
<dbReference type="EMBL" id="SJPE01000012">
    <property type="protein sequence ID" value="TBX67024.1"/>
    <property type="molecule type" value="Genomic_DNA"/>
</dbReference>
<dbReference type="AlphaFoldDB" id="A0A4Q9YTT2"/>
<organism evidence="1 2">
    <name type="scientific">Flavobacterium silvisoli</name>
    <dbReference type="NCBI Taxonomy" id="2529433"/>
    <lineage>
        <taxon>Bacteria</taxon>
        <taxon>Pseudomonadati</taxon>
        <taxon>Bacteroidota</taxon>
        <taxon>Flavobacteriia</taxon>
        <taxon>Flavobacteriales</taxon>
        <taxon>Flavobacteriaceae</taxon>
        <taxon>Flavobacterium</taxon>
    </lineage>
</organism>
<evidence type="ECO:0000313" key="2">
    <source>
        <dbReference type="Proteomes" id="UP000293300"/>
    </source>
</evidence>
<proteinExistence type="predicted"/>
<dbReference type="SUPFAM" id="SSF160387">
    <property type="entry name" value="NosL/MerB-like"/>
    <property type="match status" value="1"/>
</dbReference>
<evidence type="ECO:0000313" key="1">
    <source>
        <dbReference type="EMBL" id="TBX67024.1"/>
    </source>
</evidence>
<dbReference type="InterPro" id="IPR008719">
    <property type="entry name" value="N2O_reductase_NosL"/>
</dbReference>
<accession>A0A4Q9YTT2</accession>
<gene>
    <name evidence="1" type="ORF">EZL74_10220</name>
</gene>
<dbReference type="Pfam" id="PF05573">
    <property type="entry name" value="NosL"/>
    <property type="match status" value="1"/>
</dbReference>
<sequence length="142" mass="15861">MKKSALIFLISIVLVSCISGEPKPIQLNTDSCDFCKMTIANGKFGAELITQKGRYYKFDDVACMIHFAKSNTVVPYKAFFVGDYLQENTLLPVEKCYFLKGGSINSPMHGNAVAFASDKEAAQYQSKLNAKLLTWKELYSSY</sequence>
<name>A0A4Q9YTT2_9FLAO</name>
<dbReference type="PROSITE" id="PS51257">
    <property type="entry name" value="PROKAR_LIPOPROTEIN"/>
    <property type="match status" value="1"/>
</dbReference>
<keyword evidence="2" id="KW-1185">Reference proteome</keyword>
<evidence type="ECO:0008006" key="3">
    <source>
        <dbReference type="Google" id="ProtNLM"/>
    </source>
</evidence>
<reference evidence="1 2" key="1">
    <citation type="submission" date="2019-02" db="EMBL/GenBank/DDBJ databases">
        <title>Flavobacterium sp. RD-2-33 isolated from forest soil.</title>
        <authorList>
            <person name="Chaudhary D.K."/>
        </authorList>
    </citation>
    <scope>NUCLEOTIDE SEQUENCE [LARGE SCALE GENOMIC DNA]</scope>
    <source>
        <strain evidence="1 2">RD-2-33</strain>
    </source>
</reference>
<dbReference type="Proteomes" id="UP000293300">
    <property type="component" value="Unassembled WGS sequence"/>
</dbReference>
<comment type="caution">
    <text evidence="1">The sequence shown here is derived from an EMBL/GenBank/DDBJ whole genome shotgun (WGS) entry which is preliminary data.</text>
</comment>
<dbReference type="RefSeq" id="WP_131476512.1">
    <property type="nucleotide sequence ID" value="NZ_SJPE01000012.1"/>
</dbReference>
<dbReference type="PANTHER" id="PTHR41247:SF1">
    <property type="entry name" value="HTH-TYPE TRANSCRIPTIONAL REPRESSOR YCNK"/>
    <property type="match status" value="1"/>
</dbReference>
<protein>
    <recommendedName>
        <fullName evidence="3">Nitrous oxide reductase</fullName>
    </recommendedName>
</protein>
<dbReference type="PANTHER" id="PTHR41247">
    <property type="entry name" value="HTH-TYPE TRANSCRIPTIONAL REPRESSOR YCNK"/>
    <property type="match status" value="1"/>
</dbReference>